<accession>A0ABQ5NUN8</accession>
<evidence type="ECO:0000256" key="1">
    <source>
        <dbReference type="SAM" id="Phobius"/>
    </source>
</evidence>
<evidence type="ECO:0000313" key="3">
    <source>
        <dbReference type="EMBL" id="GLF93924.1"/>
    </source>
</evidence>
<evidence type="ECO:0000256" key="2">
    <source>
        <dbReference type="SAM" id="SignalP"/>
    </source>
</evidence>
<reference evidence="3 4" key="1">
    <citation type="submission" date="2022-10" db="EMBL/GenBank/DDBJ databases">
        <title>Draft genome sequence of Streptomyces sp. YSPA8.</title>
        <authorList>
            <person name="Moriuchi R."/>
            <person name="Dohra H."/>
            <person name="Yamamura H."/>
            <person name="Kodani S."/>
        </authorList>
    </citation>
    <scope>NUCLEOTIDE SEQUENCE [LARGE SCALE GENOMIC DNA]</scope>
    <source>
        <strain evidence="3 4">YSPA8</strain>
    </source>
</reference>
<sequence>MTTARRRGTAALAVSAVLGTALVTAAAPAALAATTPSPSAVLPAGLYGTGDPTYDGVWRQSLALLAQDTAGVRPARQAVDWLTAQSCANGAYPAYRTDTTGDCGPKSLPDTNATAAAVQALAALGGRESAVEKSVTWLKSVQNADGGWSYNPGGASDANSTSLVIGALAAAGERPDGARSEGGKSPYDALLTFARPCDDREHAGAFVYQPEQPGIVGDSTAAAVTAAAGKGLVVAPDTKSAKTGTEAAGKAAGCGPAKTLAEAAGNGAGYLAAALAKTGQLLQPPLPGSSDPEPKPDFGTTADAVVALAAQGRAADARKALTGLERDASGWAKESGPAAYAQLVLAAHAMGGDPRDFGGTDLVAALNATGPEPERASAATGKADDSGSGAGTWWFAGALLAAAAGVGFLFTGRRRNRS</sequence>
<feature type="signal peptide" evidence="2">
    <location>
        <begin position="1"/>
        <end position="32"/>
    </location>
</feature>
<keyword evidence="4" id="KW-1185">Reference proteome</keyword>
<dbReference type="Proteomes" id="UP001291653">
    <property type="component" value="Unassembled WGS sequence"/>
</dbReference>
<dbReference type="Gene3D" id="1.50.10.20">
    <property type="match status" value="1"/>
</dbReference>
<evidence type="ECO:0000313" key="4">
    <source>
        <dbReference type="Proteomes" id="UP001291653"/>
    </source>
</evidence>
<feature type="transmembrane region" description="Helical" evidence="1">
    <location>
        <begin position="393"/>
        <end position="412"/>
    </location>
</feature>
<name>A0ABQ5NUN8_9ACTN</name>
<keyword evidence="2" id="KW-0732">Signal</keyword>
<proteinExistence type="predicted"/>
<keyword evidence="1" id="KW-1133">Transmembrane helix</keyword>
<keyword evidence="1" id="KW-0812">Transmembrane</keyword>
<organism evidence="3 4">
    <name type="scientific">Streptomyces yaizuensis</name>
    <dbReference type="NCBI Taxonomy" id="2989713"/>
    <lineage>
        <taxon>Bacteria</taxon>
        <taxon>Bacillati</taxon>
        <taxon>Actinomycetota</taxon>
        <taxon>Actinomycetes</taxon>
        <taxon>Kitasatosporales</taxon>
        <taxon>Streptomycetaceae</taxon>
        <taxon>Streptomyces</taxon>
    </lineage>
</organism>
<dbReference type="SUPFAM" id="SSF48239">
    <property type="entry name" value="Terpenoid cyclases/Protein prenyltransferases"/>
    <property type="match status" value="1"/>
</dbReference>
<feature type="chain" id="PRO_5046730529" evidence="2">
    <location>
        <begin position="33"/>
        <end position="418"/>
    </location>
</feature>
<dbReference type="InterPro" id="IPR008930">
    <property type="entry name" value="Terpenoid_cyclase/PrenylTrfase"/>
</dbReference>
<gene>
    <name evidence="3" type="ORF">SYYSPA8_06525</name>
</gene>
<protein>
    <submittedName>
        <fullName evidence="3">Terpene cyclase/mutase family protein</fullName>
    </submittedName>
</protein>
<dbReference type="EMBL" id="BSBI01000002">
    <property type="protein sequence ID" value="GLF93924.1"/>
    <property type="molecule type" value="Genomic_DNA"/>
</dbReference>
<dbReference type="RefSeq" id="WP_323446002.1">
    <property type="nucleotide sequence ID" value="NZ_BSBI01000002.1"/>
</dbReference>
<comment type="caution">
    <text evidence="3">The sequence shown here is derived from an EMBL/GenBank/DDBJ whole genome shotgun (WGS) entry which is preliminary data.</text>
</comment>
<keyword evidence="1" id="KW-0472">Membrane</keyword>